<keyword evidence="1" id="KW-0812">Transmembrane</keyword>
<dbReference type="RefSeq" id="WP_209053814.1">
    <property type="nucleotide sequence ID" value="NZ_CP072426.1"/>
</dbReference>
<name>A0ABX7V9L1_9GAMM</name>
<feature type="transmembrane region" description="Helical" evidence="1">
    <location>
        <begin position="179"/>
        <end position="203"/>
    </location>
</feature>
<keyword evidence="3" id="KW-1185">Reference proteome</keyword>
<protein>
    <recommendedName>
        <fullName evidence="4">DUF2306 domain-containing protein</fullName>
    </recommendedName>
</protein>
<feature type="transmembrane region" description="Helical" evidence="1">
    <location>
        <begin position="6"/>
        <end position="28"/>
    </location>
</feature>
<evidence type="ECO:0000313" key="3">
    <source>
        <dbReference type="Proteomes" id="UP000665025"/>
    </source>
</evidence>
<dbReference type="Proteomes" id="UP000665025">
    <property type="component" value="Chromosome 2"/>
</dbReference>
<feature type="transmembrane region" description="Helical" evidence="1">
    <location>
        <begin position="126"/>
        <end position="144"/>
    </location>
</feature>
<evidence type="ECO:0000256" key="1">
    <source>
        <dbReference type="SAM" id="Phobius"/>
    </source>
</evidence>
<gene>
    <name evidence="2" type="ORF">J5X90_22415</name>
</gene>
<dbReference type="EMBL" id="CP072426">
    <property type="protein sequence ID" value="QTL37598.1"/>
    <property type="molecule type" value="Genomic_DNA"/>
</dbReference>
<sequence length="257" mass="28349">MQYIHQFSLFIHIIVGSCTLLLFWAPVLAKKGAKVHNLSGKAYVYGMQLVAFTGILCCALVLIDPVAIYQGAYEQAENQTEFIQNARGRASFLLMLSFLVLTSVVYGTRVLRDKASRQSLRRPDMLCNYVALLCSALYVAYLGYQSAQVLYSVFSVIGMLVAIKMMRYTFAPVVQPRQWVIEHLSAMIGSGIGVYTAFSAVGGRYLLVEILGEQAILMAWLAPSVVGTLALVVAKRKYQQRYRVAGKGKPAAQAEAL</sequence>
<proteinExistence type="predicted"/>
<accession>A0ABX7V9L1</accession>
<feature type="transmembrane region" description="Helical" evidence="1">
    <location>
        <begin position="49"/>
        <end position="69"/>
    </location>
</feature>
<evidence type="ECO:0000313" key="2">
    <source>
        <dbReference type="EMBL" id="QTL37598.1"/>
    </source>
</evidence>
<keyword evidence="1" id="KW-0472">Membrane</keyword>
<feature type="transmembrane region" description="Helical" evidence="1">
    <location>
        <begin position="89"/>
        <end position="106"/>
    </location>
</feature>
<keyword evidence="1" id="KW-1133">Transmembrane helix</keyword>
<feature type="transmembrane region" description="Helical" evidence="1">
    <location>
        <begin position="215"/>
        <end position="234"/>
    </location>
</feature>
<evidence type="ECO:0008006" key="4">
    <source>
        <dbReference type="Google" id="ProtNLM"/>
    </source>
</evidence>
<feature type="transmembrane region" description="Helical" evidence="1">
    <location>
        <begin position="150"/>
        <end position="167"/>
    </location>
</feature>
<reference evidence="2 3" key="1">
    <citation type="submission" date="2021-03" db="EMBL/GenBank/DDBJ databases">
        <title>Complete Genome of Pseudoalteromonas viridis Strain BBR56, a new biocontrol bacterial candidate.</title>
        <authorList>
            <person name="Handayani D.P."/>
            <person name="Isnansetyo A."/>
            <person name="Istiqomah I."/>
            <person name="Jumina J."/>
        </authorList>
    </citation>
    <scope>NUCLEOTIDE SEQUENCE [LARGE SCALE GENOMIC DNA]</scope>
    <source>
        <strain evidence="2 3">BBR56</strain>
    </source>
</reference>
<organism evidence="2 3">
    <name type="scientific">Pseudoalteromonas viridis</name>
    <dbReference type="NCBI Taxonomy" id="339617"/>
    <lineage>
        <taxon>Bacteria</taxon>
        <taxon>Pseudomonadati</taxon>
        <taxon>Pseudomonadota</taxon>
        <taxon>Gammaproteobacteria</taxon>
        <taxon>Alteromonadales</taxon>
        <taxon>Pseudoalteromonadaceae</taxon>
        <taxon>Pseudoalteromonas</taxon>
    </lineage>
</organism>